<protein>
    <recommendedName>
        <fullName evidence="6">Lipase domain-containing protein</fullName>
    </recommendedName>
</protein>
<accession>A0A7R9PUK1</accession>
<keyword evidence="8" id="KW-1185">Reference proteome</keyword>
<gene>
    <name evidence="7" type="ORF">OSB1V03_LOCUS1671</name>
</gene>
<evidence type="ECO:0000256" key="5">
    <source>
        <dbReference type="SAM" id="MobiDB-lite"/>
    </source>
</evidence>
<evidence type="ECO:0000313" key="8">
    <source>
        <dbReference type="Proteomes" id="UP000759131"/>
    </source>
</evidence>
<dbReference type="GO" id="GO:0005615">
    <property type="term" value="C:extracellular space"/>
    <property type="evidence" value="ECO:0007669"/>
    <property type="project" value="TreeGrafter"/>
</dbReference>
<feature type="compositionally biased region" description="Acidic residues" evidence="5">
    <location>
        <begin position="466"/>
        <end position="479"/>
    </location>
</feature>
<evidence type="ECO:0000256" key="3">
    <source>
        <dbReference type="ARBA" id="ARBA00022525"/>
    </source>
</evidence>
<feature type="domain" description="Lipase" evidence="6">
    <location>
        <begin position="670"/>
        <end position="853"/>
    </location>
</feature>
<feature type="domain" description="Lipase" evidence="6">
    <location>
        <begin position="9"/>
        <end position="257"/>
    </location>
</feature>
<evidence type="ECO:0000256" key="2">
    <source>
        <dbReference type="ARBA" id="ARBA00010701"/>
    </source>
</evidence>
<feature type="compositionally biased region" description="Low complexity" evidence="5">
    <location>
        <begin position="446"/>
        <end position="465"/>
    </location>
</feature>
<dbReference type="OrthoDB" id="6422033at2759"/>
<dbReference type="AlphaFoldDB" id="A0A7R9PUK1"/>
<name>A0A7R9PUK1_9ACAR</name>
<dbReference type="PRINTS" id="PR00821">
    <property type="entry name" value="TAGLIPASE"/>
</dbReference>
<evidence type="ECO:0000313" key="7">
    <source>
        <dbReference type="EMBL" id="CAD7621197.1"/>
    </source>
</evidence>
<dbReference type="Gene3D" id="3.40.50.1820">
    <property type="entry name" value="alpha/beta hydrolase"/>
    <property type="match status" value="2"/>
</dbReference>
<dbReference type="Pfam" id="PF00151">
    <property type="entry name" value="Lipase"/>
    <property type="match status" value="2"/>
</dbReference>
<dbReference type="InterPro" id="IPR000734">
    <property type="entry name" value="TAG_lipase"/>
</dbReference>
<feature type="compositionally biased region" description="Low complexity" evidence="5">
    <location>
        <begin position="490"/>
        <end position="507"/>
    </location>
</feature>
<evidence type="ECO:0000256" key="4">
    <source>
        <dbReference type="RuleBase" id="RU004262"/>
    </source>
</evidence>
<dbReference type="EMBL" id="OC855089">
    <property type="protein sequence ID" value="CAD7621197.1"/>
    <property type="molecule type" value="Genomic_DNA"/>
</dbReference>
<dbReference type="PANTHER" id="PTHR11610:SF190">
    <property type="entry name" value="VITELLOGENIN-3-LIKE PROTEIN"/>
    <property type="match status" value="1"/>
</dbReference>
<feature type="region of interest" description="Disordered" evidence="5">
    <location>
        <begin position="415"/>
        <end position="511"/>
    </location>
</feature>
<dbReference type="SUPFAM" id="SSF53474">
    <property type="entry name" value="alpha/beta-Hydrolases"/>
    <property type="match status" value="2"/>
</dbReference>
<sequence length="1029" mass="114833">MKDLFFDQNYNKYNIILVAWGKGAKISSYYLAAANTQVVGGLVAYFINRLCEIYNIKNDMFSLIGHSLGAHVMGQAGRRLYKPRVARITGLDPAGPGFRDDARRLNRNDASLVIILHTDISEYTITEGLGQPLHSGHVDFFPNGGKLQPGCASSRGILNAIKAIRADEQLSCSHLRACDLGKSLGKRGDMCLPVGYRCSDWEDFIEGRCADCGHNNSKCFLMGLYPLYWMGVELPAEHKLNSSTFQYFLNTEATEDFCSLHISKESVQCFGSIAISIDGLVSFSDNPRDVTIERELSPTNPGAIHTLLVTFDYYFRQINGVSVKWNRNQIKSKVYSAVEVVNYAGGDDLEPFIDVQFVEINYMSHIYEKVRTERSAILCPVNQTVLMASDDEQADYVVCAPVCVVRDVGCGRRRTTTTEADDEDTDTTTTTTTETDENLKVENSDETTTTDADTTTSTESDTTTAESDDETTTAESDDETTTKHDSIDETTTTAGDGADGSTTSGTTVKPMTKNATLEKLAKEIESGQMKFSVTDTISKGFSKLKGMISGVVPEGGLKNAAFYKNYNKFVQSMYSKIFQVAEYKEKTDTGKGGKASERSNFWVTVPLLKNILGKTCFDDIGCFSAMEYQDFTRRPIPLLPMAPEFIQATFHVFTLDNKLKPQNFRAMVPLYHLAATNTRVVGAMLAYFVTTLTKTFKIKNDKFWLIGHSLGGQTVGYAGKRLNNPQVFRITGLDPAGPGFHYENITMHLDKSDATFVDVWHTDSAESFSEGMGSLSKRGHLDFFPNGGLMQPGCKTSRGIGHIIHSISSGEELSCSHTKANIFPISLGNNLTECMTIAYDCQSYETFIEGRFYHYQFGIHVNEESDPSTGVLDFTLKATVNNTERSLQFERYMTGTQIGEIHSFLITFEFKLSDITSMTLTWNPFIIECMTIAYDCQSYETFIEGRFYHYQFGIHVNEESDPSTVQLLRVYLSERDKLSFMLCAKDGKSDLTIKTGRVEYEKCKTHIELDHVGFLRGELDNHGNRRSRL</sequence>
<dbReference type="InterPro" id="IPR013818">
    <property type="entry name" value="Lipase"/>
</dbReference>
<evidence type="ECO:0000259" key="6">
    <source>
        <dbReference type="Pfam" id="PF00151"/>
    </source>
</evidence>
<comment type="subcellular location">
    <subcellularLocation>
        <location evidence="1">Secreted</location>
    </subcellularLocation>
</comment>
<dbReference type="EMBL" id="CAJPIZ010000514">
    <property type="protein sequence ID" value="CAG2101627.1"/>
    <property type="molecule type" value="Genomic_DNA"/>
</dbReference>
<evidence type="ECO:0000256" key="1">
    <source>
        <dbReference type="ARBA" id="ARBA00004613"/>
    </source>
</evidence>
<reference evidence="7" key="1">
    <citation type="submission" date="2020-11" db="EMBL/GenBank/DDBJ databases">
        <authorList>
            <person name="Tran Van P."/>
        </authorList>
    </citation>
    <scope>NUCLEOTIDE SEQUENCE</scope>
</reference>
<dbReference type="InterPro" id="IPR029058">
    <property type="entry name" value="AB_hydrolase_fold"/>
</dbReference>
<proteinExistence type="inferred from homology"/>
<dbReference type="Proteomes" id="UP000759131">
    <property type="component" value="Unassembled WGS sequence"/>
</dbReference>
<keyword evidence="3" id="KW-0964">Secreted</keyword>
<dbReference type="PANTHER" id="PTHR11610">
    <property type="entry name" value="LIPASE"/>
    <property type="match status" value="1"/>
</dbReference>
<comment type="similarity">
    <text evidence="2 4">Belongs to the AB hydrolase superfamily. Lipase family.</text>
</comment>
<organism evidence="7">
    <name type="scientific">Medioppia subpectinata</name>
    <dbReference type="NCBI Taxonomy" id="1979941"/>
    <lineage>
        <taxon>Eukaryota</taxon>
        <taxon>Metazoa</taxon>
        <taxon>Ecdysozoa</taxon>
        <taxon>Arthropoda</taxon>
        <taxon>Chelicerata</taxon>
        <taxon>Arachnida</taxon>
        <taxon>Acari</taxon>
        <taxon>Acariformes</taxon>
        <taxon>Sarcoptiformes</taxon>
        <taxon>Oribatida</taxon>
        <taxon>Brachypylina</taxon>
        <taxon>Oppioidea</taxon>
        <taxon>Oppiidae</taxon>
        <taxon>Medioppia</taxon>
    </lineage>
</organism>
<dbReference type="GO" id="GO:0016042">
    <property type="term" value="P:lipid catabolic process"/>
    <property type="evidence" value="ECO:0007669"/>
    <property type="project" value="TreeGrafter"/>
</dbReference>
<dbReference type="GO" id="GO:0016298">
    <property type="term" value="F:lipase activity"/>
    <property type="evidence" value="ECO:0007669"/>
    <property type="project" value="InterPro"/>
</dbReference>